<dbReference type="Gene3D" id="3.30.70.1060">
    <property type="entry name" value="Dimeric alpha+beta barrel"/>
    <property type="match status" value="1"/>
</dbReference>
<evidence type="ECO:0000256" key="1">
    <source>
        <dbReference type="ARBA" id="ARBA00007689"/>
    </source>
</evidence>
<evidence type="ECO:0000313" key="4">
    <source>
        <dbReference type="EMBL" id="MDR6945037.1"/>
    </source>
</evidence>
<keyword evidence="5" id="KW-1185">Reference proteome</keyword>
<feature type="domain" description="YCII-related" evidence="3">
    <location>
        <begin position="56"/>
        <end position="125"/>
    </location>
</feature>
<evidence type="ECO:0000259" key="3">
    <source>
        <dbReference type="Pfam" id="PF03795"/>
    </source>
</evidence>
<keyword evidence="2" id="KW-0732">Signal</keyword>
<name>A0ABU1THZ1_9SPHI</name>
<accession>A0ABU1THZ1</accession>
<evidence type="ECO:0000256" key="2">
    <source>
        <dbReference type="SAM" id="SignalP"/>
    </source>
</evidence>
<protein>
    <submittedName>
        <fullName evidence="4">Uncharacterized protein YciI</fullName>
    </submittedName>
</protein>
<dbReference type="RefSeq" id="WP_310102293.1">
    <property type="nucleotide sequence ID" value="NZ_JAVDUU010000005.1"/>
</dbReference>
<feature type="chain" id="PRO_5045960510" evidence="2">
    <location>
        <begin position="20"/>
        <end position="156"/>
    </location>
</feature>
<dbReference type="EMBL" id="JAVDUU010000005">
    <property type="protein sequence ID" value="MDR6945037.1"/>
    <property type="molecule type" value="Genomic_DNA"/>
</dbReference>
<dbReference type="Pfam" id="PF03795">
    <property type="entry name" value="YCII"/>
    <property type="match status" value="1"/>
</dbReference>
<dbReference type="Proteomes" id="UP001247620">
    <property type="component" value="Unassembled WGS sequence"/>
</dbReference>
<comment type="similarity">
    <text evidence="1">Belongs to the YciI family.</text>
</comment>
<reference evidence="4 5" key="1">
    <citation type="submission" date="2023-07" db="EMBL/GenBank/DDBJ databases">
        <title>Sorghum-associated microbial communities from plants grown in Nebraska, USA.</title>
        <authorList>
            <person name="Schachtman D."/>
        </authorList>
    </citation>
    <scope>NUCLEOTIDE SEQUENCE [LARGE SCALE GENOMIC DNA]</scope>
    <source>
        <strain evidence="4 5">3262</strain>
    </source>
</reference>
<comment type="caution">
    <text evidence="4">The sequence shown here is derived from an EMBL/GenBank/DDBJ whole genome shotgun (WGS) entry which is preliminary data.</text>
</comment>
<evidence type="ECO:0000313" key="5">
    <source>
        <dbReference type="Proteomes" id="UP001247620"/>
    </source>
</evidence>
<dbReference type="InterPro" id="IPR005545">
    <property type="entry name" value="YCII"/>
</dbReference>
<dbReference type="SUPFAM" id="SSF54909">
    <property type="entry name" value="Dimeric alpha+beta barrel"/>
    <property type="match status" value="1"/>
</dbReference>
<sequence>MKKLILLIGIITLCINCFAQNTPAAKPVYDAELAKKLGADDYGMKKYVLAFLKEGPVQLKDSAANMQLQMAHLKNIGRLAAEGKLVVAGPFLDNQPLRGIFIFNVATVEEAKKLTETDPAIKAGALIMELHPFYCSAALLQVVPIHNTLQKKSMTD</sequence>
<organism evidence="4 5">
    <name type="scientific">Mucilaginibacter pocheonensis</name>
    <dbReference type="NCBI Taxonomy" id="398050"/>
    <lineage>
        <taxon>Bacteria</taxon>
        <taxon>Pseudomonadati</taxon>
        <taxon>Bacteroidota</taxon>
        <taxon>Sphingobacteriia</taxon>
        <taxon>Sphingobacteriales</taxon>
        <taxon>Sphingobacteriaceae</taxon>
        <taxon>Mucilaginibacter</taxon>
    </lineage>
</organism>
<proteinExistence type="inferred from homology"/>
<feature type="signal peptide" evidence="2">
    <location>
        <begin position="1"/>
        <end position="19"/>
    </location>
</feature>
<dbReference type="InterPro" id="IPR011008">
    <property type="entry name" value="Dimeric_a/b-barrel"/>
</dbReference>
<gene>
    <name evidence="4" type="ORF">J2W55_004905</name>
</gene>